<proteinExistence type="predicted"/>
<evidence type="ECO:0000256" key="1">
    <source>
        <dbReference type="SAM" id="MobiDB-lite"/>
    </source>
</evidence>
<keyword evidence="3" id="KW-1185">Reference proteome</keyword>
<feature type="region of interest" description="Disordered" evidence="1">
    <location>
        <begin position="1"/>
        <end position="22"/>
    </location>
</feature>
<name>I7ZJH3_9GAMM</name>
<dbReference type="Proteomes" id="UP000003704">
    <property type="component" value="Unassembled WGS sequence"/>
</dbReference>
<accession>I7ZJH3</accession>
<organism evidence="2 3">
    <name type="scientific">Hydrocarboniphaga effusa AP103</name>
    <dbReference type="NCBI Taxonomy" id="1172194"/>
    <lineage>
        <taxon>Bacteria</taxon>
        <taxon>Pseudomonadati</taxon>
        <taxon>Pseudomonadota</taxon>
        <taxon>Gammaproteobacteria</taxon>
        <taxon>Nevskiales</taxon>
        <taxon>Nevskiaceae</taxon>
        <taxon>Hydrocarboniphaga</taxon>
    </lineage>
</organism>
<dbReference type="EMBL" id="AKGD01000001">
    <property type="protein sequence ID" value="EIT72069.1"/>
    <property type="molecule type" value="Genomic_DNA"/>
</dbReference>
<protein>
    <submittedName>
        <fullName evidence="2">Uncharacterized protein</fullName>
    </submittedName>
</protein>
<sequence length="49" mass="5026">MLTTAVETGRIDHTGTAEGNADFRGLSGKRRIPVRLASALDIATAAAAT</sequence>
<gene>
    <name evidence="2" type="ORF">WQQ_22060</name>
</gene>
<evidence type="ECO:0000313" key="3">
    <source>
        <dbReference type="Proteomes" id="UP000003704"/>
    </source>
</evidence>
<comment type="caution">
    <text evidence="2">The sequence shown here is derived from an EMBL/GenBank/DDBJ whole genome shotgun (WGS) entry which is preliminary data.</text>
</comment>
<evidence type="ECO:0000313" key="2">
    <source>
        <dbReference type="EMBL" id="EIT72069.1"/>
    </source>
</evidence>
<dbReference type="AlphaFoldDB" id="I7ZJH3"/>
<reference evidence="2 3" key="1">
    <citation type="journal article" date="2012" name="J. Bacteriol.">
        <title>Genome Sequence of n-Alkane-Degrading Hydrocarboniphaga effusa Strain AP103T (ATCC BAA-332T).</title>
        <authorList>
            <person name="Chang H.K."/>
            <person name="Zylstra G.J."/>
            <person name="Chae J.C."/>
        </authorList>
    </citation>
    <scope>NUCLEOTIDE SEQUENCE [LARGE SCALE GENOMIC DNA]</scope>
    <source>
        <strain evidence="2 3">AP103</strain>
    </source>
</reference>